<dbReference type="EMBL" id="SRPY01001193">
    <property type="protein sequence ID" value="KAG5913976.1"/>
    <property type="molecule type" value="Genomic_DNA"/>
</dbReference>
<protein>
    <submittedName>
        <fullName evidence="2">Uncharacterized protein</fullName>
    </submittedName>
</protein>
<sequence>MSHSRHLWVLDVVEYSKGGSAGLATESTPDVPIPVHTAGNAPEDNPRPAAVSEPLPNAPQNTPIEPKHDESSQEQDKKDKEEFEKEAEKKPWLRFPYLDGYFHGLKSLVKISKLIPEYPNITHALPPPAPPINAHRLPRPTPYNPYTTNKDYIKPCYLDKKGKVSPPDVLYYDGIPQHMPDPIIGSHKVLGIRNDICFDRFGRFGPYGFGYSKEDGGAGVGQDTEDSNSDSTWAKTGKINYEFTDWNDAQERCLEANKHRLADPHARSGTWKPATAVKTKGKTDRQAVVVRCYTSYKWTAMATVNLRALITEVSLKSGGEYTVHILLHVLDGDTPIWADESVVQDVLNRSIPPEFHGLVTLWNEAQMKLIYSGDFKNERSNPSAQDVRGPFRAGYLPLQVFASHHPEYEYFWNWEMDMRHLGNYYELLDRVGRWAEKQPRLLMWERNERYYIPSHHGSWENFTKTVQRYQMESGMEAIFGPPEFPGKKPLAFEERGESQQHESCGEGKDVAQCGVGEGADLITFDPIFDVTRSGWAFSNDITGYTNATDSSPPRRASIVTAGRLSRRLLLAMHEEMWRYRQTMFSEMFSVSVALQRGFKAIYAPHPVSLDRAWAPVGSSVDEKFNSGRDHSTSGPSSPFRLHNEDVHSGSTFYYNSEFAGLLWRRWLGLSQMDGRGRSGKPNSGHLRGGAEEEKRPEGSGRMCLRSMLFHPVKSESSEPPNE</sequence>
<accession>A0A8K0NEM3</accession>
<feature type="region of interest" description="Disordered" evidence="1">
    <location>
        <begin position="21"/>
        <end position="86"/>
    </location>
</feature>
<dbReference type="AlphaFoldDB" id="A0A8K0NEM3"/>
<evidence type="ECO:0000313" key="2">
    <source>
        <dbReference type="EMBL" id="KAG5913976.1"/>
    </source>
</evidence>
<name>A0A8K0NEM3_9HYPO</name>
<dbReference type="Proteomes" id="UP000811619">
    <property type="component" value="Unassembled WGS sequence"/>
</dbReference>
<evidence type="ECO:0000313" key="3">
    <source>
        <dbReference type="Proteomes" id="UP000811619"/>
    </source>
</evidence>
<feature type="region of interest" description="Disordered" evidence="1">
    <location>
        <begin position="674"/>
        <end position="722"/>
    </location>
</feature>
<organism evidence="2 3">
    <name type="scientific">Claviceps africana</name>
    <dbReference type="NCBI Taxonomy" id="83212"/>
    <lineage>
        <taxon>Eukaryota</taxon>
        <taxon>Fungi</taxon>
        <taxon>Dikarya</taxon>
        <taxon>Ascomycota</taxon>
        <taxon>Pezizomycotina</taxon>
        <taxon>Sordariomycetes</taxon>
        <taxon>Hypocreomycetidae</taxon>
        <taxon>Hypocreales</taxon>
        <taxon>Clavicipitaceae</taxon>
        <taxon>Claviceps</taxon>
    </lineage>
</organism>
<dbReference type="OrthoDB" id="3353407at2759"/>
<feature type="compositionally biased region" description="Basic and acidic residues" evidence="1">
    <location>
        <begin position="688"/>
        <end position="698"/>
    </location>
</feature>
<dbReference type="InterPro" id="IPR021822">
    <property type="entry name" value="DUF3405"/>
</dbReference>
<comment type="caution">
    <text evidence="2">The sequence shown here is derived from an EMBL/GenBank/DDBJ whole genome shotgun (WGS) entry which is preliminary data.</text>
</comment>
<dbReference type="Pfam" id="PF11885">
    <property type="entry name" value="DUF3405"/>
    <property type="match status" value="1"/>
</dbReference>
<keyword evidence="3" id="KW-1185">Reference proteome</keyword>
<proteinExistence type="predicted"/>
<gene>
    <name evidence="2" type="ORF">E4U42_000743</name>
</gene>
<evidence type="ECO:0000256" key="1">
    <source>
        <dbReference type="SAM" id="MobiDB-lite"/>
    </source>
</evidence>
<dbReference type="PANTHER" id="PTHR36205">
    <property type="entry name" value="CHROMOSOME 19, WHOLE GENOME SHOTGUN SEQUENCE"/>
    <property type="match status" value="1"/>
</dbReference>
<feature type="compositionally biased region" description="Basic and acidic residues" evidence="1">
    <location>
        <begin position="65"/>
        <end position="86"/>
    </location>
</feature>
<reference evidence="2" key="1">
    <citation type="journal article" date="2020" name="bioRxiv">
        <title>Whole genome comparisons of ergot fungi reveals the divergence and evolution of species within the genus Claviceps are the result of varying mechanisms driving genome evolution and host range expansion.</title>
        <authorList>
            <person name="Wyka S.A."/>
            <person name="Mondo S.J."/>
            <person name="Liu M."/>
            <person name="Dettman J."/>
            <person name="Nalam V."/>
            <person name="Broders K.D."/>
        </authorList>
    </citation>
    <scope>NUCLEOTIDE SEQUENCE</scope>
    <source>
        <strain evidence="2">CCC 489</strain>
    </source>
</reference>
<dbReference type="PANTHER" id="PTHR36205:SF3">
    <property type="entry name" value="MAJOR FACILITATOR SUPERFAMILY TRANSPORTER"/>
    <property type="match status" value="1"/>
</dbReference>